<feature type="region of interest" description="Disordered" evidence="1">
    <location>
        <begin position="132"/>
        <end position="158"/>
    </location>
</feature>
<feature type="compositionally biased region" description="Basic and acidic residues" evidence="1">
    <location>
        <begin position="14"/>
        <end position="47"/>
    </location>
</feature>
<reference evidence="2 3" key="1">
    <citation type="journal article" date="2023" name="Plants (Basel)">
        <title>Bridging the Gap: Combining Genomics and Transcriptomics Approaches to Understand Stylosanthes scabra, an Orphan Legume from the Brazilian Caatinga.</title>
        <authorList>
            <person name="Ferreira-Neto J.R.C."/>
            <person name="da Silva M.D."/>
            <person name="Binneck E."/>
            <person name="de Melo N.F."/>
            <person name="da Silva R.H."/>
            <person name="de Melo A.L.T.M."/>
            <person name="Pandolfi V."/>
            <person name="Bustamante F.O."/>
            <person name="Brasileiro-Vidal A.C."/>
            <person name="Benko-Iseppon A.M."/>
        </authorList>
    </citation>
    <scope>NUCLEOTIDE SEQUENCE [LARGE SCALE GENOMIC DNA]</scope>
    <source>
        <tissue evidence="2">Leaves</tissue>
    </source>
</reference>
<keyword evidence="2" id="KW-0648">Protein biosynthesis</keyword>
<gene>
    <name evidence="2" type="primary">EIF5_2</name>
    <name evidence="2" type="ORF">PIB30_025654</name>
</gene>
<organism evidence="2 3">
    <name type="scientific">Stylosanthes scabra</name>
    <dbReference type="NCBI Taxonomy" id="79078"/>
    <lineage>
        <taxon>Eukaryota</taxon>
        <taxon>Viridiplantae</taxon>
        <taxon>Streptophyta</taxon>
        <taxon>Embryophyta</taxon>
        <taxon>Tracheophyta</taxon>
        <taxon>Spermatophyta</taxon>
        <taxon>Magnoliopsida</taxon>
        <taxon>eudicotyledons</taxon>
        <taxon>Gunneridae</taxon>
        <taxon>Pentapetalae</taxon>
        <taxon>rosids</taxon>
        <taxon>fabids</taxon>
        <taxon>Fabales</taxon>
        <taxon>Fabaceae</taxon>
        <taxon>Papilionoideae</taxon>
        <taxon>50 kb inversion clade</taxon>
        <taxon>dalbergioids sensu lato</taxon>
        <taxon>Dalbergieae</taxon>
        <taxon>Pterocarpus clade</taxon>
        <taxon>Stylosanthes</taxon>
    </lineage>
</organism>
<proteinExistence type="predicted"/>
<dbReference type="Proteomes" id="UP001341840">
    <property type="component" value="Unassembled WGS sequence"/>
</dbReference>
<feature type="compositionally biased region" description="Acidic residues" evidence="1">
    <location>
        <begin position="88"/>
        <end position="102"/>
    </location>
</feature>
<feature type="compositionally biased region" description="Low complexity" evidence="1">
    <location>
        <begin position="146"/>
        <end position="155"/>
    </location>
</feature>
<keyword evidence="3" id="KW-1185">Reference proteome</keyword>
<feature type="compositionally biased region" description="Basic and acidic residues" evidence="1">
    <location>
        <begin position="135"/>
        <end position="144"/>
    </location>
</feature>
<evidence type="ECO:0000256" key="1">
    <source>
        <dbReference type="SAM" id="MobiDB-lite"/>
    </source>
</evidence>
<feature type="region of interest" description="Disordered" evidence="1">
    <location>
        <begin position="1"/>
        <end position="111"/>
    </location>
</feature>
<comment type="caution">
    <text evidence="2">The sequence shown here is derived from an EMBL/GenBank/DDBJ whole genome shotgun (WGS) entry which is preliminary data.</text>
</comment>
<dbReference type="GO" id="GO:0003743">
    <property type="term" value="F:translation initiation factor activity"/>
    <property type="evidence" value="ECO:0007669"/>
    <property type="project" value="UniProtKB-KW"/>
</dbReference>
<accession>A0ABU6VBL8</accession>
<sequence>MRDKLTTFILKNPPETKKGSKDKKAVRRAEKERLKEGEMADEEQKKIKEVKKKVSSTSKDGIIKSTTKKKASTSDDDRISPTHSQVEEKEDASQEEEEDDDIQWQTDASLEAARQRIQEQLSAVTDDMVMLSTNEPEKNGKITSKESNGSENGGSHDYSTLVGEVKAILNKGVAKENS</sequence>
<name>A0ABU6VBL8_9FABA</name>
<evidence type="ECO:0000313" key="2">
    <source>
        <dbReference type="EMBL" id="MED6169918.1"/>
    </source>
</evidence>
<keyword evidence="2" id="KW-0396">Initiation factor</keyword>
<evidence type="ECO:0000313" key="3">
    <source>
        <dbReference type="Proteomes" id="UP001341840"/>
    </source>
</evidence>
<protein>
    <submittedName>
        <fullName evidence="2">Eukaryotic translation initiation factor 5A-1</fullName>
    </submittedName>
</protein>
<dbReference type="EMBL" id="JASCZI010151129">
    <property type="protein sequence ID" value="MED6169918.1"/>
    <property type="molecule type" value="Genomic_DNA"/>
</dbReference>